<dbReference type="PANTHER" id="PTHR10441:SF2">
    <property type="entry name" value="T-CELL SURFACE GLYCOPROTEIN CD8 ALPHA CHAIN"/>
    <property type="match status" value="1"/>
</dbReference>
<organism evidence="16 17">
    <name type="scientific">Climacteris rufus</name>
    <name type="common">rufous treecreeper</name>
    <dbReference type="NCBI Taxonomy" id="47695"/>
    <lineage>
        <taxon>Eukaryota</taxon>
        <taxon>Metazoa</taxon>
        <taxon>Chordata</taxon>
        <taxon>Craniata</taxon>
        <taxon>Vertebrata</taxon>
        <taxon>Euteleostomi</taxon>
        <taxon>Archelosauria</taxon>
        <taxon>Archosauria</taxon>
        <taxon>Dinosauria</taxon>
        <taxon>Saurischia</taxon>
        <taxon>Theropoda</taxon>
        <taxon>Coelurosauria</taxon>
        <taxon>Aves</taxon>
        <taxon>Neognathae</taxon>
        <taxon>Neoaves</taxon>
        <taxon>Telluraves</taxon>
        <taxon>Australaves</taxon>
        <taxon>Passeriformes</taxon>
        <taxon>Climacteridae</taxon>
        <taxon>Climacteris</taxon>
    </lineage>
</organism>
<keyword evidence="2" id="KW-1003">Cell membrane</keyword>
<dbReference type="OrthoDB" id="9906515at2759"/>
<evidence type="ECO:0000256" key="1">
    <source>
        <dbReference type="ARBA" id="ARBA00004251"/>
    </source>
</evidence>
<keyword evidence="3 15" id="KW-0812">Transmembrane</keyword>
<name>A0A7K6QWZ0_9PASS</name>
<keyword evidence="10" id="KW-1015">Disulfide bond</keyword>
<protein>
    <submittedName>
        <fullName evidence="16">CD8A protein</fullName>
    </submittedName>
</protein>
<evidence type="ECO:0000313" key="16">
    <source>
        <dbReference type="EMBL" id="NWW78221.1"/>
    </source>
</evidence>
<gene>
    <name evidence="16" type="primary">Cd8a_1</name>
    <name evidence="16" type="ORF">CLIRUF_R07409</name>
</gene>
<evidence type="ECO:0000256" key="4">
    <source>
        <dbReference type="ARBA" id="ARBA00022729"/>
    </source>
</evidence>
<evidence type="ECO:0000256" key="5">
    <source>
        <dbReference type="ARBA" id="ARBA00022859"/>
    </source>
</evidence>
<comment type="subcellular location">
    <subcellularLocation>
        <location evidence="1">Cell membrane</location>
        <topology evidence="1">Single-pass type I membrane protein</topology>
    </subcellularLocation>
</comment>
<dbReference type="Gene3D" id="2.60.40.10">
    <property type="entry name" value="Immunoglobulins"/>
    <property type="match status" value="1"/>
</dbReference>
<keyword evidence="4" id="KW-0732">Signal</keyword>
<feature type="non-terminal residue" evidence="16">
    <location>
        <position position="1"/>
    </location>
</feature>
<keyword evidence="8 15" id="KW-0472">Membrane</keyword>
<keyword evidence="17" id="KW-1185">Reference proteome</keyword>
<feature type="region of interest" description="Disordered" evidence="14">
    <location>
        <begin position="83"/>
        <end position="103"/>
    </location>
</feature>
<dbReference type="InterPro" id="IPR036179">
    <property type="entry name" value="Ig-like_dom_sf"/>
</dbReference>
<evidence type="ECO:0000256" key="14">
    <source>
        <dbReference type="SAM" id="MobiDB-lite"/>
    </source>
</evidence>
<dbReference type="GO" id="GO:0007166">
    <property type="term" value="P:cell surface receptor signaling pathway"/>
    <property type="evidence" value="ECO:0007669"/>
    <property type="project" value="TreeGrafter"/>
</dbReference>
<dbReference type="GO" id="GO:0045065">
    <property type="term" value="P:cytotoxic T cell differentiation"/>
    <property type="evidence" value="ECO:0007669"/>
    <property type="project" value="TreeGrafter"/>
</dbReference>
<dbReference type="InterPro" id="IPR013783">
    <property type="entry name" value="Ig-like_fold"/>
</dbReference>
<evidence type="ECO:0000256" key="9">
    <source>
        <dbReference type="ARBA" id="ARBA00023139"/>
    </source>
</evidence>
<feature type="transmembrane region" description="Helical" evidence="15">
    <location>
        <begin position="117"/>
        <end position="140"/>
    </location>
</feature>
<keyword evidence="11" id="KW-0325">Glycoprotein</keyword>
<dbReference type="GO" id="GO:0002456">
    <property type="term" value="P:T cell mediated immunity"/>
    <property type="evidence" value="ECO:0007669"/>
    <property type="project" value="TreeGrafter"/>
</dbReference>
<keyword evidence="5" id="KW-0391">Immunity</keyword>
<dbReference type="Proteomes" id="UP000580879">
    <property type="component" value="Unassembled WGS sequence"/>
</dbReference>
<feature type="non-terminal residue" evidence="16">
    <location>
        <position position="153"/>
    </location>
</feature>
<evidence type="ECO:0000256" key="15">
    <source>
        <dbReference type="SAM" id="Phobius"/>
    </source>
</evidence>
<dbReference type="EMBL" id="VZRZ01005744">
    <property type="protein sequence ID" value="NWW78221.1"/>
    <property type="molecule type" value="Genomic_DNA"/>
</dbReference>
<evidence type="ECO:0000256" key="7">
    <source>
        <dbReference type="ARBA" id="ARBA00023130"/>
    </source>
</evidence>
<accession>A0A7K6QWZ0</accession>
<proteinExistence type="predicted"/>
<dbReference type="GO" id="GO:0009897">
    <property type="term" value="C:external side of plasma membrane"/>
    <property type="evidence" value="ECO:0007669"/>
    <property type="project" value="TreeGrafter"/>
</dbReference>
<dbReference type="SUPFAM" id="SSF48726">
    <property type="entry name" value="Immunoglobulin"/>
    <property type="match status" value="1"/>
</dbReference>
<comment type="caution">
    <text evidence="16">The sequence shown here is derived from an EMBL/GenBank/DDBJ whole genome shotgun (WGS) entry which is preliminary data.</text>
</comment>
<evidence type="ECO:0000256" key="6">
    <source>
        <dbReference type="ARBA" id="ARBA00022989"/>
    </source>
</evidence>
<evidence type="ECO:0000256" key="8">
    <source>
        <dbReference type="ARBA" id="ARBA00023136"/>
    </source>
</evidence>
<evidence type="ECO:0000256" key="13">
    <source>
        <dbReference type="ARBA" id="ARBA00023319"/>
    </source>
</evidence>
<keyword evidence="6 15" id="KW-1133">Transmembrane helix</keyword>
<keyword evidence="9" id="KW-0564">Palmitate</keyword>
<dbReference type="InterPro" id="IPR015468">
    <property type="entry name" value="CD8_asu"/>
</dbReference>
<keyword evidence="12" id="KW-0449">Lipoprotein</keyword>
<reference evidence="16 17" key="1">
    <citation type="submission" date="2019-09" db="EMBL/GenBank/DDBJ databases">
        <title>Bird 10,000 Genomes (B10K) Project - Family phase.</title>
        <authorList>
            <person name="Zhang G."/>
        </authorList>
    </citation>
    <scope>NUCLEOTIDE SEQUENCE [LARGE SCALE GENOMIC DNA]</scope>
    <source>
        <strain evidence="16">B10K-DU-029-53</strain>
    </source>
</reference>
<dbReference type="AlphaFoldDB" id="A0A7K6QWZ0"/>
<evidence type="ECO:0000256" key="2">
    <source>
        <dbReference type="ARBA" id="ARBA00022475"/>
    </source>
</evidence>
<sequence>KSGTLHFIVFISSISRVTFEGSQGTSRRFEASKDKATYRLVVKSFTPQDEGNYFCVMNINQMLHFSPGQPVFLPVTTTVAPTTSRPTPMSGITEDPNFQTPGPERRMPDELNSFCHIFIWVPLSGACLLLLIALVVTIVLCQRTRRRRCKCKR</sequence>
<keyword evidence="7" id="KW-1064">Adaptive immunity</keyword>
<dbReference type="PANTHER" id="PTHR10441">
    <property type="entry name" value="CD8 ALPHA CHAIN"/>
    <property type="match status" value="1"/>
</dbReference>
<evidence type="ECO:0000256" key="11">
    <source>
        <dbReference type="ARBA" id="ARBA00023180"/>
    </source>
</evidence>
<keyword evidence="13" id="KW-0393">Immunoglobulin domain</keyword>
<evidence type="ECO:0000256" key="12">
    <source>
        <dbReference type="ARBA" id="ARBA00023288"/>
    </source>
</evidence>
<evidence type="ECO:0000256" key="3">
    <source>
        <dbReference type="ARBA" id="ARBA00022692"/>
    </source>
</evidence>
<evidence type="ECO:0000256" key="10">
    <source>
        <dbReference type="ARBA" id="ARBA00023157"/>
    </source>
</evidence>
<evidence type="ECO:0000313" key="17">
    <source>
        <dbReference type="Proteomes" id="UP000580879"/>
    </source>
</evidence>